<evidence type="ECO:0000256" key="1">
    <source>
        <dbReference type="SAM" id="Phobius"/>
    </source>
</evidence>
<evidence type="ECO:0000259" key="2">
    <source>
        <dbReference type="Pfam" id="PF02517"/>
    </source>
</evidence>
<dbReference type="Pfam" id="PF02517">
    <property type="entry name" value="Rce1-like"/>
    <property type="match status" value="1"/>
</dbReference>
<keyword evidence="1" id="KW-0812">Transmembrane</keyword>
<feature type="transmembrane region" description="Helical" evidence="1">
    <location>
        <begin position="193"/>
        <end position="214"/>
    </location>
</feature>
<feature type="transmembrane region" description="Helical" evidence="1">
    <location>
        <begin position="164"/>
        <end position="186"/>
    </location>
</feature>
<feature type="domain" description="CAAX prenyl protease 2/Lysostaphin resistance protein A-like" evidence="2">
    <location>
        <begin position="107"/>
        <end position="205"/>
    </location>
</feature>
<proteinExistence type="predicted"/>
<feature type="transmembrane region" description="Helical" evidence="1">
    <location>
        <begin position="108"/>
        <end position="127"/>
    </location>
</feature>
<dbReference type="GO" id="GO:0004175">
    <property type="term" value="F:endopeptidase activity"/>
    <property type="evidence" value="ECO:0007669"/>
    <property type="project" value="UniProtKB-ARBA"/>
</dbReference>
<sequence length="216" mass="25107">MTKLTTLLIGPTIMIYLGLIVFKSVPITFILFYGWLLFVPLLLYIRNKSLRLDRKKHLNIQSFIVGLISGLFCLGAIYGAVALLHNFIFDLNSLKQVLIEWNFTGSMLFWLIIILIFINPVLEELYWREFMYKRLIERVGVTQTIMITSFFYSLYHLVSLYSIFALPFNIIAVIPVFIAGLMWAFFRYKLNSISAPIISHILADLGIMLVYLNYIL</sequence>
<dbReference type="EMBL" id="DYWT01000092">
    <property type="protein sequence ID" value="HJF31207.1"/>
    <property type="molecule type" value="Genomic_DNA"/>
</dbReference>
<keyword evidence="3" id="KW-0645">Protease</keyword>
<evidence type="ECO:0000313" key="4">
    <source>
        <dbReference type="Proteomes" id="UP000698173"/>
    </source>
</evidence>
<keyword evidence="1" id="KW-1133">Transmembrane helix</keyword>
<dbReference type="GO" id="GO:0080120">
    <property type="term" value="P:CAAX-box protein maturation"/>
    <property type="evidence" value="ECO:0007669"/>
    <property type="project" value="UniProtKB-ARBA"/>
</dbReference>
<accession>A0A921FYH0</accession>
<protein>
    <submittedName>
        <fullName evidence="3">CPBP family intramembrane metalloprotease</fullName>
    </submittedName>
</protein>
<dbReference type="InterPro" id="IPR003675">
    <property type="entry name" value="Rce1/LyrA-like_dom"/>
</dbReference>
<feature type="transmembrane region" description="Helical" evidence="1">
    <location>
        <begin position="63"/>
        <end position="88"/>
    </location>
</feature>
<reference evidence="3" key="2">
    <citation type="submission" date="2021-09" db="EMBL/GenBank/DDBJ databases">
        <authorList>
            <person name="Gilroy R."/>
        </authorList>
    </citation>
    <scope>NUCLEOTIDE SEQUENCE</scope>
    <source>
        <strain evidence="3">CHK171-7178</strain>
    </source>
</reference>
<feature type="transmembrane region" description="Helical" evidence="1">
    <location>
        <begin position="13"/>
        <end position="43"/>
    </location>
</feature>
<reference evidence="3" key="1">
    <citation type="journal article" date="2021" name="PeerJ">
        <title>Extensive microbial diversity within the chicken gut microbiome revealed by metagenomics and culture.</title>
        <authorList>
            <person name="Gilroy R."/>
            <person name="Ravi A."/>
            <person name="Getino M."/>
            <person name="Pursley I."/>
            <person name="Horton D.L."/>
            <person name="Alikhan N.F."/>
            <person name="Baker D."/>
            <person name="Gharbi K."/>
            <person name="Hall N."/>
            <person name="Watson M."/>
            <person name="Adriaenssens E.M."/>
            <person name="Foster-Nyarko E."/>
            <person name="Jarju S."/>
            <person name="Secka A."/>
            <person name="Antonio M."/>
            <person name="Oren A."/>
            <person name="Chaudhuri R.R."/>
            <person name="La Ragione R."/>
            <person name="Hildebrand F."/>
            <person name="Pallen M.J."/>
        </authorList>
    </citation>
    <scope>NUCLEOTIDE SEQUENCE</scope>
    <source>
        <strain evidence="3">CHK171-7178</strain>
    </source>
</reference>
<name>A0A921FYH0_SPOPS</name>
<keyword evidence="1" id="KW-0472">Membrane</keyword>
<feature type="transmembrane region" description="Helical" evidence="1">
    <location>
        <begin position="139"/>
        <end position="158"/>
    </location>
</feature>
<dbReference type="Proteomes" id="UP000698173">
    <property type="component" value="Unassembled WGS sequence"/>
</dbReference>
<dbReference type="AlphaFoldDB" id="A0A921FYH0"/>
<organism evidence="3 4">
    <name type="scientific">Sporosarcina psychrophila</name>
    <name type="common">Bacillus psychrophilus</name>
    <dbReference type="NCBI Taxonomy" id="1476"/>
    <lineage>
        <taxon>Bacteria</taxon>
        <taxon>Bacillati</taxon>
        <taxon>Bacillota</taxon>
        <taxon>Bacilli</taxon>
        <taxon>Bacillales</taxon>
        <taxon>Caryophanaceae</taxon>
        <taxon>Sporosarcina</taxon>
    </lineage>
</organism>
<keyword evidence="3" id="KW-0482">Metalloprotease</keyword>
<gene>
    <name evidence="3" type="ORF">K8V56_05435</name>
</gene>
<evidence type="ECO:0000313" key="3">
    <source>
        <dbReference type="EMBL" id="HJF31207.1"/>
    </source>
</evidence>
<comment type="caution">
    <text evidence="3">The sequence shown here is derived from an EMBL/GenBank/DDBJ whole genome shotgun (WGS) entry which is preliminary data.</text>
</comment>
<dbReference type="GO" id="GO:0008237">
    <property type="term" value="F:metallopeptidase activity"/>
    <property type="evidence" value="ECO:0007669"/>
    <property type="project" value="UniProtKB-KW"/>
</dbReference>
<keyword evidence="3" id="KW-0378">Hydrolase</keyword>